<protein>
    <submittedName>
        <fullName evidence="1">Uncharacterized protein</fullName>
    </submittedName>
</protein>
<sequence length="129" mass="14855">MSAVTIITDLGACLSNLEMELWSCDRQFTCFDQEYHTVEESEIQNPHDHQCSTKQSWNGTKYFLLGSEVQDSINICCRGFDLGQAILEGRQVGTVWIVEVCVALQWKWKEYHILLDMTAKYVLEIMKIG</sequence>
<dbReference type="EMBL" id="JANJYI010000004">
    <property type="protein sequence ID" value="KAK2654380.1"/>
    <property type="molecule type" value="Genomic_DNA"/>
</dbReference>
<reference evidence="1" key="1">
    <citation type="journal article" date="2023" name="Plant J.">
        <title>Genome sequences and population genomics provide insights into the demographic history, inbreeding, and mutation load of two 'living fossil' tree species of Dipteronia.</title>
        <authorList>
            <person name="Feng Y."/>
            <person name="Comes H.P."/>
            <person name="Chen J."/>
            <person name="Zhu S."/>
            <person name="Lu R."/>
            <person name="Zhang X."/>
            <person name="Li P."/>
            <person name="Qiu J."/>
            <person name="Olsen K.M."/>
            <person name="Qiu Y."/>
        </authorList>
    </citation>
    <scope>NUCLEOTIDE SEQUENCE</scope>
    <source>
        <strain evidence="1">KIB01</strain>
    </source>
</reference>
<dbReference type="AlphaFoldDB" id="A0AAD9X7U2"/>
<keyword evidence="2" id="KW-1185">Reference proteome</keyword>
<comment type="caution">
    <text evidence="1">The sequence shown here is derived from an EMBL/GenBank/DDBJ whole genome shotgun (WGS) entry which is preliminary data.</text>
</comment>
<proteinExistence type="predicted"/>
<accession>A0AAD9X7U2</accession>
<gene>
    <name evidence="1" type="ORF">Ddye_014236</name>
</gene>
<evidence type="ECO:0000313" key="1">
    <source>
        <dbReference type="EMBL" id="KAK2654380.1"/>
    </source>
</evidence>
<dbReference type="Proteomes" id="UP001280121">
    <property type="component" value="Unassembled WGS sequence"/>
</dbReference>
<organism evidence="1 2">
    <name type="scientific">Dipteronia dyeriana</name>
    <dbReference type="NCBI Taxonomy" id="168575"/>
    <lineage>
        <taxon>Eukaryota</taxon>
        <taxon>Viridiplantae</taxon>
        <taxon>Streptophyta</taxon>
        <taxon>Embryophyta</taxon>
        <taxon>Tracheophyta</taxon>
        <taxon>Spermatophyta</taxon>
        <taxon>Magnoliopsida</taxon>
        <taxon>eudicotyledons</taxon>
        <taxon>Gunneridae</taxon>
        <taxon>Pentapetalae</taxon>
        <taxon>rosids</taxon>
        <taxon>malvids</taxon>
        <taxon>Sapindales</taxon>
        <taxon>Sapindaceae</taxon>
        <taxon>Hippocastanoideae</taxon>
        <taxon>Acereae</taxon>
        <taxon>Dipteronia</taxon>
    </lineage>
</organism>
<evidence type="ECO:0000313" key="2">
    <source>
        <dbReference type="Proteomes" id="UP001280121"/>
    </source>
</evidence>
<name>A0AAD9X7U2_9ROSI</name>